<comment type="similarity">
    <text evidence="1">Belongs to the PemK/MazF family.</text>
</comment>
<dbReference type="GO" id="GO:0003677">
    <property type="term" value="F:DNA binding"/>
    <property type="evidence" value="ECO:0007669"/>
    <property type="project" value="InterPro"/>
</dbReference>
<organism evidence="3 4">
    <name type="scientific">Hyella patelloides LEGE 07179</name>
    <dbReference type="NCBI Taxonomy" id="945734"/>
    <lineage>
        <taxon>Bacteria</taxon>
        <taxon>Bacillati</taxon>
        <taxon>Cyanobacteriota</taxon>
        <taxon>Cyanophyceae</taxon>
        <taxon>Pleurocapsales</taxon>
        <taxon>Hyellaceae</taxon>
        <taxon>Hyella</taxon>
    </lineage>
</organism>
<evidence type="ECO:0000313" key="4">
    <source>
        <dbReference type="Proteomes" id="UP000320055"/>
    </source>
</evidence>
<evidence type="ECO:0000313" key="3">
    <source>
        <dbReference type="EMBL" id="VEP12835.1"/>
    </source>
</evidence>
<proteinExistence type="inferred from homology"/>
<accession>A0A563VNH6</accession>
<dbReference type="SUPFAM" id="SSF50118">
    <property type="entry name" value="Cell growth inhibitor/plasmid maintenance toxic component"/>
    <property type="match status" value="1"/>
</dbReference>
<reference evidence="3 4" key="1">
    <citation type="submission" date="2019-01" db="EMBL/GenBank/DDBJ databases">
        <authorList>
            <person name="Brito A."/>
        </authorList>
    </citation>
    <scope>NUCLEOTIDE SEQUENCE [LARGE SCALE GENOMIC DNA]</scope>
    <source>
        <strain evidence="3">1</strain>
    </source>
</reference>
<dbReference type="Proteomes" id="UP000320055">
    <property type="component" value="Unassembled WGS sequence"/>
</dbReference>
<dbReference type="InterPro" id="IPR003477">
    <property type="entry name" value="PemK-like"/>
</dbReference>
<name>A0A563VNH6_9CYAN</name>
<dbReference type="Gene3D" id="2.30.30.110">
    <property type="match status" value="1"/>
</dbReference>
<gene>
    <name evidence="3" type="ORF">H1P_1680009</name>
</gene>
<evidence type="ECO:0000256" key="1">
    <source>
        <dbReference type="ARBA" id="ARBA00007521"/>
    </source>
</evidence>
<dbReference type="InterPro" id="IPR011067">
    <property type="entry name" value="Plasmid_toxin/cell-grow_inhib"/>
</dbReference>
<keyword evidence="4" id="KW-1185">Reference proteome</keyword>
<evidence type="ECO:0000256" key="2">
    <source>
        <dbReference type="ARBA" id="ARBA00022649"/>
    </source>
</evidence>
<dbReference type="Pfam" id="PF02452">
    <property type="entry name" value="PemK_toxin"/>
    <property type="match status" value="1"/>
</dbReference>
<sequence>MIPKPQPGEIWLVRFPFSDLTSAKLRPALILAVHREEVIIVGIFSKIPAGGLQNSWVLIQDSDAQFSQTGLKKTSLIRADKIATVSTSVFQRKLGNLSPDLSIDVQKALKIALNLV</sequence>
<dbReference type="RefSeq" id="WP_144870959.1">
    <property type="nucleotide sequence ID" value="NZ_LR213919.1"/>
</dbReference>
<dbReference type="EMBL" id="CAACVJ010000077">
    <property type="protein sequence ID" value="VEP12835.1"/>
    <property type="molecule type" value="Genomic_DNA"/>
</dbReference>
<dbReference type="OrthoDB" id="129822at2"/>
<protein>
    <submittedName>
        <fullName evidence="3">Growth inhibitor</fullName>
    </submittedName>
</protein>
<keyword evidence="2" id="KW-1277">Toxin-antitoxin system</keyword>
<dbReference type="AlphaFoldDB" id="A0A563VNH6"/>